<dbReference type="EMBL" id="JARKNE010000008">
    <property type="protein sequence ID" value="KAK5813729.1"/>
    <property type="molecule type" value="Genomic_DNA"/>
</dbReference>
<evidence type="ECO:0000256" key="1">
    <source>
        <dbReference type="SAM" id="Phobius"/>
    </source>
</evidence>
<comment type="caution">
    <text evidence="2">The sequence shown here is derived from an EMBL/GenBank/DDBJ whole genome shotgun (WGS) entry which is preliminary data.</text>
</comment>
<name>A0ABR0P5W6_GOSAR</name>
<keyword evidence="1" id="KW-0812">Transmembrane</keyword>
<keyword evidence="1" id="KW-0472">Membrane</keyword>
<sequence>MAIPFPPYSVMTVFQIWRYGATDETLLRNIHYSALEQTQIEVQTLEGQMEPEVLLAGSIDGSFRNFESDTSSERPSTSIVENRVVPDCELHPEMNFELSDTATLEQRLAYKIELQVVSEVALDGVILFLLIAAIFFPFSYQLDKLLSADHLALL</sequence>
<gene>
    <name evidence="2" type="ORF">PVK06_029180</name>
</gene>
<keyword evidence="3" id="KW-1185">Reference proteome</keyword>
<accession>A0ABR0P5W6</accession>
<keyword evidence="1" id="KW-1133">Transmembrane helix</keyword>
<evidence type="ECO:0000313" key="3">
    <source>
        <dbReference type="Proteomes" id="UP001358586"/>
    </source>
</evidence>
<reference evidence="2 3" key="1">
    <citation type="submission" date="2023-03" db="EMBL/GenBank/DDBJ databases">
        <title>WGS of Gossypium arboreum.</title>
        <authorList>
            <person name="Yu D."/>
        </authorList>
    </citation>
    <scope>NUCLEOTIDE SEQUENCE [LARGE SCALE GENOMIC DNA]</scope>
    <source>
        <tissue evidence="2">Leaf</tissue>
    </source>
</reference>
<dbReference type="Proteomes" id="UP001358586">
    <property type="component" value="Chromosome 8"/>
</dbReference>
<protein>
    <submittedName>
        <fullName evidence="2">Uncharacterized protein</fullName>
    </submittedName>
</protein>
<evidence type="ECO:0000313" key="2">
    <source>
        <dbReference type="EMBL" id="KAK5813729.1"/>
    </source>
</evidence>
<proteinExistence type="predicted"/>
<organism evidence="2 3">
    <name type="scientific">Gossypium arboreum</name>
    <name type="common">Tree cotton</name>
    <name type="synonym">Gossypium nanking</name>
    <dbReference type="NCBI Taxonomy" id="29729"/>
    <lineage>
        <taxon>Eukaryota</taxon>
        <taxon>Viridiplantae</taxon>
        <taxon>Streptophyta</taxon>
        <taxon>Embryophyta</taxon>
        <taxon>Tracheophyta</taxon>
        <taxon>Spermatophyta</taxon>
        <taxon>Magnoliopsida</taxon>
        <taxon>eudicotyledons</taxon>
        <taxon>Gunneridae</taxon>
        <taxon>Pentapetalae</taxon>
        <taxon>rosids</taxon>
        <taxon>malvids</taxon>
        <taxon>Malvales</taxon>
        <taxon>Malvaceae</taxon>
        <taxon>Malvoideae</taxon>
        <taxon>Gossypium</taxon>
    </lineage>
</organism>
<feature type="transmembrane region" description="Helical" evidence="1">
    <location>
        <begin position="120"/>
        <end position="140"/>
    </location>
</feature>